<dbReference type="SUPFAM" id="SSF55031">
    <property type="entry name" value="Bacterial exopeptidase dimerisation domain"/>
    <property type="match status" value="1"/>
</dbReference>
<comment type="caution">
    <text evidence="5">The sequence shown here is derived from an EMBL/GenBank/DDBJ whole genome shotgun (WGS) entry which is preliminary data.</text>
</comment>
<dbReference type="InterPro" id="IPR036264">
    <property type="entry name" value="Bact_exopeptidase_dim_dom"/>
</dbReference>
<dbReference type="Gene3D" id="3.30.70.360">
    <property type="match status" value="1"/>
</dbReference>
<dbReference type="InterPro" id="IPR011650">
    <property type="entry name" value="Peptidase_M20_dimer"/>
</dbReference>
<feature type="binding site" evidence="3">
    <location>
        <position position="383"/>
    </location>
    <ligand>
        <name>Zn(2+)</name>
        <dbReference type="ChEBI" id="CHEBI:29105"/>
        <label>2</label>
    </ligand>
</feature>
<evidence type="ECO:0000259" key="4">
    <source>
        <dbReference type="Pfam" id="PF07687"/>
    </source>
</evidence>
<evidence type="ECO:0000313" key="6">
    <source>
        <dbReference type="Proteomes" id="UP000319280"/>
    </source>
</evidence>
<keyword evidence="2 5" id="KW-0378">Hydrolase</keyword>
<dbReference type="SUPFAM" id="SSF53187">
    <property type="entry name" value="Zn-dependent exopeptidases"/>
    <property type="match status" value="1"/>
</dbReference>
<comment type="cofactor">
    <cofactor evidence="3">
        <name>Zn(2+)</name>
        <dbReference type="ChEBI" id="CHEBI:29105"/>
    </cofactor>
    <text evidence="3">Binds 2 Zn(2+) ions per subunit.</text>
</comment>
<dbReference type="Pfam" id="PF07687">
    <property type="entry name" value="M20_dimer"/>
    <property type="match status" value="1"/>
</dbReference>
<dbReference type="Pfam" id="PF01546">
    <property type="entry name" value="Peptidase_M20"/>
    <property type="match status" value="1"/>
</dbReference>
<feature type="binding site" evidence="3">
    <location>
        <position position="79"/>
    </location>
    <ligand>
        <name>Zn(2+)</name>
        <dbReference type="ChEBI" id="CHEBI:29105"/>
        <label>1</label>
    </ligand>
</feature>
<dbReference type="Gene3D" id="3.40.630.10">
    <property type="entry name" value="Zn peptidases"/>
    <property type="match status" value="1"/>
</dbReference>
<dbReference type="AlphaFoldDB" id="A0A549YJJ6"/>
<keyword evidence="3" id="KW-0862">Zinc</keyword>
<reference evidence="5 6" key="1">
    <citation type="submission" date="2019-07" db="EMBL/GenBank/DDBJ databases">
        <title>Genomic analysis of Lentibacillus sp. NKC851-2.</title>
        <authorList>
            <person name="Oh Y.J."/>
        </authorList>
    </citation>
    <scope>NUCLEOTIDE SEQUENCE [LARGE SCALE GENOMIC DNA]</scope>
    <source>
        <strain evidence="5 6">NKC851-2</strain>
    </source>
</reference>
<keyword evidence="3" id="KW-0479">Metal-binding</keyword>
<organism evidence="5 6">
    <name type="scientific">Lentibacillus cibarius</name>
    <dbReference type="NCBI Taxonomy" id="2583219"/>
    <lineage>
        <taxon>Bacteria</taxon>
        <taxon>Bacillati</taxon>
        <taxon>Bacillota</taxon>
        <taxon>Bacilli</taxon>
        <taxon>Bacillales</taxon>
        <taxon>Bacillaceae</taxon>
        <taxon>Lentibacillus</taxon>
    </lineage>
</organism>
<dbReference type="NCBIfam" id="NF006771">
    <property type="entry name" value="PRK09290.1-5"/>
    <property type="match status" value="1"/>
</dbReference>
<evidence type="ECO:0000256" key="3">
    <source>
        <dbReference type="PIRSR" id="PIRSR001235-1"/>
    </source>
</evidence>
<dbReference type="GO" id="GO:0016813">
    <property type="term" value="F:hydrolase activity, acting on carbon-nitrogen (but not peptide) bonds, in linear amidines"/>
    <property type="evidence" value="ECO:0007669"/>
    <property type="project" value="InterPro"/>
</dbReference>
<evidence type="ECO:0000256" key="1">
    <source>
        <dbReference type="ARBA" id="ARBA00006153"/>
    </source>
</evidence>
<dbReference type="InterPro" id="IPR010158">
    <property type="entry name" value="Amidase_Cbmase"/>
</dbReference>
<sequence>MEINIERMLNDLTTIVNYTKTPGNGCTRFSYSNEDIQTREYLFSQMEKLGLSVKVDAIGNIRAKYGTMIEKPSVMIGSHIDTVENGGKYDGLTGVLAGLEVIRIIQEEKLTLSRPIELVIFAEEEGSNFGITMLGSKVLTGEYGLEDLKSIQNEHGDSVYEIAKNVGLEVENVEKDVLRKDEIDAMIELHIEQGAVLETNNKRIGVVQAIAGMKTFKVTLEGDSNHAGTTPMDLRKDPLVGASTIISHLQKTAKTAALSTTVVTVGKITCTPNMTNVIPQKVEFFVDVRDVEMKGIEFISNELDKQVDEISMDHALTGKIELIGASDSMKLSPRIVGLIEKKAEERNDSYMRMNSGAVHDAAMMTKKTDVGMIFIPSVAGKSHCPEEYTRKEDIKAGGDLLLHVVKALAVNNNEK</sequence>
<dbReference type="EMBL" id="VJMZ01000001">
    <property type="protein sequence ID" value="TRM12055.1"/>
    <property type="molecule type" value="Genomic_DNA"/>
</dbReference>
<dbReference type="Proteomes" id="UP000319280">
    <property type="component" value="Unassembled WGS sequence"/>
</dbReference>
<dbReference type="PIRSF" id="PIRSF001235">
    <property type="entry name" value="Amidase_carbamoylase"/>
    <property type="match status" value="1"/>
</dbReference>
<feature type="binding site" evidence="3">
    <location>
        <position position="190"/>
    </location>
    <ligand>
        <name>Zn(2+)</name>
        <dbReference type="ChEBI" id="CHEBI:29105"/>
        <label>1</label>
    </ligand>
</feature>
<feature type="binding site" evidence="3">
    <location>
        <position position="90"/>
    </location>
    <ligand>
        <name>Zn(2+)</name>
        <dbReference type="ChEBI" id="CHEBI:29105"/>
        <label>1</label>
    </ligand>
</feature>
<gene>
    <name evidence="5" type="ORF">FH966_10385</name>
</gene>
<dbReference type="PANTHER" id="PTHR32494">
    <property type="entry name" value="ALLANTOATE DEIMINASE-RELATED"/>
    <property type="match status" value="1"/>
</dbReference>
<dbReference type="GO" id="GO:0046872">
    <property type="term" value="F:metal ion binding"/>
    <property type="evidence" value="ECO:0007669"/>
    <property type="project" value="UniProtKB-KW"/>
</dbReference>
<feature type="binding site" evidence="3">
    <location>
        <position position="125"/>
    </location>
    <ligand>
        <name>Zn(2+)</name>
        <dbReference type="ChEBI" id="CHEBI:29105"/>
        <label>2</label>
    </ligand>
</feature>
<comment type="similarity">
    <text evidence="1">Belongs to the peptidase M20 family.</text>
</comment>
<name>A0A549YJJ6_9BACI</name>
<proteinExistence type="inferred from homology"/>
<evidence type="ECO:0000313" key="5">
    <source>
        <dbReference type="EMBL" id="TRM12055.1"/>
    </source>
</evidence>
<dbReference type="NCBIfam" id="TIGR01879">
    <property type="entry name" value="hydantase"/>
    <property type="match status" value="1"/>
</dbReference>
<dbReference type="InterPro" id="IPR002933">
    <property type="entry name" value="Peptidase_M20"/>
</dbReference>
<keyword evidence="6" id="KW-1185">Reference proteome</keyword>
<protein>
    <submittedName>
        <fullName evidence="5">Zn-dependent hydrolase</fullName>
    </submittedName>
</protein>
<dbReference type="PANTHER" id="PTHR32494:SF5">
    <property type="entry name" value="ALLANTOATE AMIDOHYDROLASE"/>
    <property type="match status" value="1"/>
</dbReference>
<dbReference type="RefSeq" id="WP_129678242.1">
    <property type="nucleotide sequence ID" value="NZ_VJMZ01000001.1"/>
</dbReference>
<feature type="binding site" evidence="3">
    <location>
        <position position="90"/>
    </location>
    <ligand>
        <name>Zn(2+)</name>
        <dbReference type="ChEBI" id="CHEBI:29105"/>
        <label>2</label>
    </ligand>
</feature>
<feature type="domain" description="Peptidase M20 dimerisation" evidence="4">
    <location>
        <begin position="212"/>
        <end position="310"/>
    </location>
</feature>
<evidence type="ECO:0000256" key="2">
    <source>
        <dbReference type="ARBA" id="ARBA00022801"/>
    </source>
</evidence>
<dbReference type="CDD" id="cd03884">
    <property type="entry name" value="M20_bAS"/>
    <property type="match status" value="1"/>
</dbReference>
<accession>A0A549YJJ6</accession>